<dbReference type="AlphaFoldDB" id="A0A8B9HR61"/>
<evidence type="ECO:0000313" key="1">
    <source>
        <dbReference type="Ensembl" id="ENSAMXP00005016890.1"/>
    </source>
</evidence>
<organism evidence="1 2">
    <name type="scientific">Astyanax mexicanus</name>
    <name type="common">Blind cave fish</name>
    <name type="synonym">Astyanax fasciatus mexicanus</name>
    <dbReference type="NCBI Taxonomy" id="7994"/>
    <lineage>
        <taxon>Eukaryota</taxon>
        <taxon>Metazoa</taxon>
        <taxon>Chordata</taxon>
        <taxon>Craniata</taxon>
        <taxon>Vertebrata</taxon>
        <taxon>Euteleostomi</taxon>
        <taxon>Actinopterygii</taxon>
        <taxon>Neopterygii</taxon>
        <taxon>Teleostei</taxon>
        <taxon>Ostariophysi</taxon>
        <taxon>Characiformes</taxon>
        <taxon>Characoidei</taxon>
        <taxon>Acestrorhamphidae</taxon>
        <taxon>Acestrorhamphinae</taxon>
        <taxon>Astyanax</taxon>
    </lineage>
</organism>
<name>A0A8B9HR61_ASTMX</name>
<accession>A0A8B9HR61</accession>
<dbReference type="Proteomes" id="UP000694621">
    <property type="component" value="Unplaced"/>
</dbReference>
<protein>
    <submittedName>
        <fullName evidence="1">Uncharacterized protein</fullName>
    </submittedName>
</protein>
<reference evidence="1" key="1">
    <citation type="submission" date="2025-08" db="UniProtKB">
        <authorList>
            <consortium name="Ensembl"/>
        </authorList>
    </citation>
    <scope>IDENTIFICATION</scope>
</reference>
<evidence type="ECO:0000313" key="2">
    <source>
        <dbReference type="Proteomes" id="UP000694621"/>
    </source>
</evidence>
<sequence>MLQQLLFNSFQKTCIFTLISMGKVVDLNLGSSGDLSEDITNPCRKSELKIMYEKLRMNEWANLVPKLKKEGSGMSSKDLRMKAKQVIKVGFHKLIHRPNSIHIKLGIMSGSMKLTIKKQSKRSLKQFPMEYVLHPIVEECYKIGCLMALHNPPLLLDFDNCGQGTFPPIKTVRIIL</sequence>
<proteinExistence type="predicted"/>
<dbReference type="Ensembl" id="ENSAMXT00005018650.1">
    <property type="protein sequence ID" value="ENSAMXP00005016890.1"/>
    <property type="gene ID" value="ENSAMXG00005008806.1"/>
</dbReference>